<reference evidence="4 5" key="1">
    <citation type="submission" date="2024-03" db="EMBL/GenBank/DDBJ databases">
        <title>Human intestinal bacterial collection.</title>
        <authorList>
            <person name="Pauvert C."/>
            <person name="Hitch T.C.A."/>
            <person name="Clavel T."/>
        </authorList>
    </citation>
    <scope>NUCLEOTIDE SEQUENCE [LARGE SCALE GENOMIC DNA]</scope>
    <source>
        <strain evidence="4 5">CLA-AA-H192</strain>
    </source>
</reference>
<dbReference type="RefSeq" id="WP_349136964.1">
    <property type="nucleotide sequence ID" value="NZ_JBBMFF010000270.1"/>
</dbReference>
<evidence type="ECO:0000256" key="2">
    <source>
        <dbReference type="SAM" id="Phobius"/>
    </source>
</evidence>
<keyword evidence="2" id="KW-0812">Transmembrane</keyword>
<keyword evidence="2" id="KW-1133">Transmembrane helix</keyword>
<dbReference type="InterPro" id="IPR007921">
    <property type="entry name" value="CHAP_dom"/>
</dbReference>
<feature type="compositionally biased region" description="Basic and acidic residues" evidence="1">
    <location>
        <begin position="64"/>
        <end position="82"/>
    </location>
</feature>
<comment type="caution">
    <text evidence="4">The sequence shown here is derived from an EMBL/GenBank/DDBJ whole genome shotgun (WGS) entry which is preliminary data.</text>
</comment>
<dbReference type="EMBL" id="JBBMFF010000270">
    <property type="protein sequence ID" value="MEQ2512281.1"/>
    <property type="molecule type" value="Genomic_DNA"/>
</dbReference>
<dbReference type="InterPro" id="IPR038765">
    <property type="entry name" value="Papain-like_cys_pep_sf"/>
</dbReference>
<dbReference type="SUPFAM" id="SSF54001">
    <property type="entry name" value="Cysteine proteinases"/>
    <property type="match status" value="1"/>
</dbReference>
<evidence type="ECO:0000256" key="1">
    <source>
        <dbReference type="SAM" id="MobiDB-lite"/>
    </source>
</evidence>
<sequence>MPDIKTRDAVNGTVKVIGKSAVAAERMKDAYVRTKDKAEHGVFAAESSPEEYAADRTLTGTETAAHEAAHGLDKAGRKGVKTTKENISKAKDYFQRRKADLPKKQTKDAMRRVRRSADTTQKTIKTVDRSGKTIKQTAKSTGKAAAKTTQKTIKTAEQTARTTIKTTQAAAKTAQKTARATAKAAKTAAQTARAAAKATAAGIKAAVKATAAAVKAIIAGTKALIAAIAAGGWIAVVVIIVICLIGLIIGSCFGIFFSGEDSGTGQTMRQAVQEINADYQSQIDTTRANITYDELEMSGSRAVWPEVLAVYAVKTTTDPDDPQEVATVDDAKKAILNDIFWQMNEISSRTESKTEKVITETDDGHGNIVETATTVTRTYLYITVSHKTAEEMADLFNFNADQRQQLSELLAEENRSMWSAVLYGIYFGDDSIVTVALSQIGNVGGQPYWSWYGFESRVEWCACFVSWCANECGYIDGGVIPKFAGCVNGVQWFKDRGQWQDGSFEPSAGQIIFFDWDNKGSSGPQDGQSDHVGIVEKCENGIVYTIEGNSGDSCRQNQYPVGYYEILGYGIPAF</sequence>
<evidence type="ECO:0000259" key="3">
    <source>
        <dbReference type="Pfam" id="PF05257"/>
    </source>
</evidence>
<keyword evidence="5" id="KW-1185">Reference proteome</keyword>
<protein>
    <submittedName>
        <fullName evidence="4">CHAP domain-containing protein</fullName>
    </submittedName>
</protein>
<dbReference type="Proteomes" id="UP001491552">
    <property type="component" value="Unassembled WGS sequence"/>
</dbReference>
<feature type="transmembrane region" description="Helical" evidence="2">
    <location>
        <begin position="224"/>
        <end position="257"/>
    </location>
</feature>
<evidence type="ECO:0000313" key="5">
    <source>
        <dbReference type="Proteomes" id="UP001491552"/>
    </source>
</evidence>
<feature type="domain" description="Peptidase C51" evidence="3">
    <location>
        <begin position="457"/>
        <end position="549"/>
    </location>
</feature>
<gene>
    <name evidence="4" type="ORF">WMO66_13690</name>
</gene>
<accession>A0ABV1GA56</accession>
<organism evidence="4 5">
    <name type="scientific">Faecousia intestinalis</name>
    <dbReference type="NCBI Taxonomy" id="3133167"/>
    <lineage>
        <taxon>Bacteria</taxon>
        <taxon>Bacillati</taxon>
        <taxon>Bacillota</taxon>
        <taxon>Clostridia</taxon>
        <taxon>Eubacteriales</taxon>
        <taxon>Oscillospiraceae</taxon>
        <taxon>Faecousia</taxon>
    </lineage>
</organism>
<name>A0ABV1GA56_9FIRM</name>
<dbReference type="Pfam" id="PF05257">
    <property type="entry name" value="CHAP"/>
    <property type="match status" value="1"/>
</dbReference>
<evidence type="ECO:0000313" key="4">
    <source>
        <dbReference type="EMBL" id="MEQ2512281.1"/>
    </source>
</evidence>
<proteinExistence type="predicted"/>
<feature type="region of interest" description="Disordered" evidence="1">
    <location>
        <begin position="63"/>
        <end position="82"/>
    </location>
</feature>
<keyword evidence="2" id="KW-0472">Membrane</keyword>